<evidence type="ECO:0000256" key="1">
    <source>
        <dbReference type="SAM" id="MobiDB-lite"/>
    </source>
</evidence>
<keyword evidence="3" id="KW-1185">Reference proteome</keyword>
<proteinExistence type="predicted"/>
<reference evidence="2 3" key="1">
    <citation type="submission" date="2024-07" db="EMBL/GenBank/DDBJ databases">
        <title>Chromosome-level genome assembly of the water stick insect Ranatra chinensis (Heteroptera: Nepidae).</title>
        <authorList>
            <person name="Liu X."/>
        </authorList>
    </citation>
    <scope>NUCLEOTIDE SEQUENCE [LARGE SCALE GENOMIC DNA]</scope>
    <source>
        <strain evidence="2">Cailab_2021Rc</strain>
        <tissue evidence="2">Muscle</tissue>
    </source>
</reference>
<dbReference type="EMBL" id="JBFDAA010000017">
    <property type="protein sequence ID" value="KAL1116615.1"/>
    <property type="molecule type" value="Genomic_DNA"/>
</dbReference>
<dbReference type="Proteomes" id="UP001558652">
    <property type="component" value="Unassembled WGS sequence"/>
</dbReference>
<accession>A0ABD0YN12</accession>
<organism evidence="2 3">
    <name type="scientific">Ranatra chinensis</name>
    <dbReference type="NCBI Taxonomy" id="642074"/>
    <lineage>
        <taxon>Eukaryota</taxon>
        <taxon>Metazoa</taxon>
        <taxon>Ecdysozoa</taxon>
        <taxon>Arthropoda</taxon>
        <taxon>Hexapoda</taxon>
        <taxon>Insecta</taxon>
        <taxon>Pterygota</taxon>
        <taxon>Neoptera</taxon>
        <taxon>Paraneoptera</taxon>
        <taxon>Hemiptera</taxon>
        <taxon>Heteroptera</taxon>
        <taxon>Panheteroptera</taxon>
        <taxon>Nepomorpha</taxon>
        <taxon>Nepidae</taxon>
        <taxon>Ranatrinae</taxon>
        <taxon>Ranatra</taxon>
    </lineage>
</organism>
<evidence type="ECO:0000313" key="3">
    <source>
        <dbReference type="Proteomes" id="UP001558652"/>
    </source>
</evidence>
<name>A0ABD0YN12_9HEMI</name>
<protein>
    <submittedName>
        <fullName evidence="2">Uncharacterized protein</fullName>
    </submittedName>
</protein>
<feature type="region of interest" description="Disordered" evidence="1">
    <location>
        <begin position="1"/>
        <end position="20"/>
    </location>
</feature>
<gene>
    <name evidence="2" type="ORF">AAG570_005087</name>
</gene>
<dbReference type="AlphaFoldDB" id="A0ABD0YN12"/>
<comment type="caution">
    <text evidence="2">The sequence shown here is derived from an EMBL/GenBank/DDBJ whole genome shotgun (WGS) entry which is preliminary data.</text>
</comment>
<evidence type="ECO:0000313" key="2">
    <source>
        <dbReference type="EMBL" id="KAL1116615.1"/>
    </source>
</evidence>
<sequence length="107" mass="12221">MAISRNRFGPTKSEQETTDQGVFLNRRQAAYGAPPGFSRQEGEWGKRACVYKGPLAELLYTPVHGRPYYLQLTIEFSSLVQDARPLLRRDIGFVAQYLIHNVYLNSK</sequence>